<proteinExistence type="predicted"/>
<dbReference type="EMBL" id="QFYQ01000001">
    <property type="protein sequence ID" value="RAK53048.1"/>
    <property type="molecule type" value="Genomic_DNA"/>
</dbReference>
<dbReference type="InterPro" id="IPR019587">
    <property type="entry name" value="Polyketide_cyclase/dehydratase"/>
</dbReference>
<name>A0A328AJJ9_9CAUL</name>
<dbReference type="OrthoDB" id="1364128at2"/>
<evidence type="ECO:0000313" key="1">
    <source>
        <dbReference type="EMBL" id="RAK53048.1"/>
    </source>
</evidence>
<comment type="caution">
    <text evidence="1">The sequence shown here is derived from an EMBL/GenBank/DDBJ whole genome shotgun (WGS) entry which is preliminary data.</text>
</comment>
<protein>
    <submittedName>
        <fullName evidence="1">SRPBCC family protein</fullName>
    </submittedName>
</protein>
<dbReference type="Gene3D" id="3.30.530.20">
    <property type="match status" value="1"/>
</dbReference>
<dbReference type="SUPFAM" id="SSF55961">
    <property type="entry name" value="Bet v1-like"/>
    <property type="match status" value="1"/>
</dbReference>
<reference evidence="2" key="1">
    <citation type="submission" date="2018-05" db="EMBL/GenBank/DDBJ databases">
        <authorList>
            <person name="Li X."/>
        </authorList>
    </citation>
    <scope>NUCLEOTIDE SEQUENCE [LARGE SCALE GENOMIC DNA]</scope>
    <source>
        <strain evidence="2">LX32</strain>
    </source>
</reference>
<dbReference type="Proteomes" id="UP000249254">
    <property type="component" value="Unassembled WGS sequence"/>
</dbReference>
<dbReference type="AlphaFoldDB" id="A0A328AJJ9"/>
<sequence length="133" mass="14341">MASIIREIVVDAAPAAVWDAVADFGAVHRRFAPGFVTDVELVEGARMVTFGDGMVVKELFLGRDDAHRRLAYSVQTERFAHHSASFQVLDETGGKSRLVWTADVLPDAVADYLAGRMEAGLTAAQDVLGRVPA</sequence>
<dbReference type="Pfam" id="PF10604">
    <property type="entry name" value="Polyketide_cyc2"/>
    <property type="match status" value="1"/>
</dbReference>
<organism evidence="1 2">
    <name type="scientific">Phenylobacterium soli</name>
    <dbReference type="NCBI Taxonomy" id="2170551"/>
    <lineage>
        <taxon>Bacteria</taxon>
        <taxon>Pseudomonadati</taxon>
        <taxon>Pseudomonadota</taxon>
        <taxon>Alphaproteobacteria</taxon>
        <taxon>Caulobacterales</taxon>
        <taxon>Caulobacteraceae</taxon>
        <taxon>Phenylobacterium</taxon>
    </lineage>
</organism>
<dbReference type="RefSeq" id="WP_111526801.1">
    <property type="nucleotide sequence ID" value="NZ_JBHRSG010000001.1"/>
</dbReference>
<dbReference type="CDD" id="cd07821">
    <property type="entry name" value="PYR_PYL_RCAR_like"/>
    <property type="match status" value="1"/>
</dbReference>
<gene>
    <name evidence="1" type="ORF">DJ017_00125</name>
</gene>
<accession>A0A328AJJ9</accession>
<evidence type="ECO:0000313" key="2">
    <source>
        <dbReference type="Proteomes" id="UP000249254"/>
    </source>
</evidence>
<dbReference type="InterPro" id="IPR023393">
    <property type="entry name" value="START-like_dom_sf"/>
</dbReference>
<keyword evidence="2" id="KW-1185">Reference proteome</keyword>